<dbReference type="OMA" id="PKLELMC"/>
<proteinExistence type="predicted"/>
<reference evidence="1 2" key="2">
    <citation type="journal article" date="2012" name="PLoS Pathog.">
        <title>Diverse lifestyles and strategies of plant pathogenesis encoded in the genomes of eighteen Dothideomycetes fungi.</title>
        <authorList>
            <person name="Ohm R.A."/>
            <person name="Feau N."/>
            <person name="Henrissat B."/>
            <person name="Schoch C.L."/>
            <person name="Horwitz B.A."/>
            <person name="Barry K.W."/>
            <person name="Condon B.J."/>
            <person name="Copeland A.C."/>
            <person name="Dhillon B."/>
            <person name="Glaser F."/>
            <person name="Hesse C.N."/>
            <person name="Kosti I."/>
            <person name="LaButti K."/>
            <person name="Lindquist E.A."/>
            <person name="Lucas S."/>
            <person name="Salamov A.A."/>
            <person name="Bradshaw R.E."/>
            <person name="Ciuffetti L."/>
            <person name="Hamelin R.C."/>
            <person name="Kema G.H.J."/>
            <person name="Lawrence C."/>
            <person name="Scott J.A."/>
            <person name="Spatafora J.W."/>
            <person name="Turgeon B.G."/>
            <person name="de Wit P.J.G.M."/>
            <person name="Zhong S."/>
            <person name="Goodwin S.B."/>
            <person name="Grigoriev I.V."/>
        </authorList>
    </citation>
    <scope>NUCLEOTIDE SEQUENCE [LARGE SCALE GENOMIC DNA]</scope>
    <source>
        <strain evidence="2">NZE10 / CBS 128990</strain>
    </source>
</reference>
<name>N1PQ94_DOTSN</name>
<dbReference type="EMBL" id="KB446538">
    <property type="protein sequence ID" value="EME45567.1"/>
    <property type="molecule type" value="Genomic_DNA"/>
</dbReference>
<accession>N1PQ94</accession>
<dbReference type="HOGENOM" id="CLU_1272275_0_0_1"/>
<evidence type="ECO:0000313" key="1">
    <source>
        <dbReference type="EMBL" id="EME45567.1"/>
    </source>
</evidence>
<evidence type="ECO:0000313" key="2">
    <source>
        <dbReference type="Proteomes" id="UP000016933"/>
    </source>
</evidence>
<gene>
    <name evidence="1" type="ORF">DOTSEDRAFT_52804</name>
</gene>
<dbReference type="eggNOG" id="ENOG502R9B0">
    <property type="taxonomic scope" value="Eukaryota"/>
</dbReference>
<protein>
    <submittedName>
        <fullName evidence="1">Uncharacterized protein</fullName>
    </submittedName>
</protein>
<keyword evidence="2" id="KW-1185">Reference proteome</keyword>
<reference evidence="2" key="1">
    <citation type="journal article" date="2012" name="PLoS Genet.">
        <title>The genomes of the fungal plant pathogens Cladosporium fulvum and Dothistroma septosporum reveal adaptation to different hosts and lifestyles but also signatures of common ancestry.</title>
        <authorList>
            <person name="de Wit P.J.G.M."/>
            <person name="van der Burgt A."/>
            <person name="Oekmen B."/>
            <person name="Stergiopoulos I."/>
            <person name="Abd-Elsalam K.A."/>
            <person name="Aerts A.L."/>
            <person name="Bahkali A.H."/>
            <person name="Beenen H.G."/>
            <person name="Chettri P."/>
            <person name="Cox M.P."/>
            <person name="Datema E."/>
            <person name="de Vries R.P."/>
            <person name="Dhillon B."/>
            <person name="Ganley A.R."/>
            <person name="Griffiths S.A."/>
            <person name="Guo Y."/>
            <person name="Hamelin R.C."/>
            <person name="Henrissat B."/>
            <person name="Kabir M.S."/>
            <person name="Jashni M.K."/>
            <person name="Kema G."/>
            <person name="Klaubauf S."/>
            <person name="Lapidus A."/>
            <person name="Levasseur A."/>
            <person name="Lindquist E."/>
            <person name="Mehrabi R."/>
            <person name="Ohm R.A."/>
            <person name="Owen T.J."/>
            <person name="Salamov A."/>
            <person name="Schwelm A."/>
            <person name="Schijlen E."/>
            <person name="Sun H."/>
            <person name="van den Burg H.A."/>
            <person name="van Ham R.C.H.J."/>
            <person name="Zhang S."/>
            <person name="Goodwin S.B."/>
            <person name="Grigoriev I.V."/>
            <person name="Collemare J."/>
            <person name="Bradshaw R.E."/>
        </authorList>
    </citation>
    <scope>NUCLEOTIDE SEQUENCE [LARGE SCALE GENOMIC DNA]</scope>
    <source>
        <strain evidence="2">NZE10 / CBS 128990</strain>
    </source>
</reference>
<organism evidence="1 2">
    <name type="scientific">Dothistroma septosporum (strain NZE10 / CBS 128990)</name>
    <name type="common">Red band needle blight fungus</name>
    <name type="synonym">Mycosphaerella pini</name>
    <dbReference type="NCBI Taxonomy" id="675120"/>
    <lineage>
        <taxon>Eukaryota</taxon>
        <taxon>Fungi</taxon>
        <taxon>Dikarya</taxon>
        <taxon>Ascomycota</taxon>
        <taxon>Pezizomycotina</taxon>
        <taxon>Dothideomycetes</taxon>
        <taxon>Dothideomycetidae</taxon>
        <taxon>Mycosphaerellales</taxon>
        <taxon>Mycosphaerellaceae</taxon>
        <taxon>Dothistroma</taxon>
    </lineage>
</organism>
<sequence>MDWSSAATYNIVISPGRDDDMEIRRKGRTTYVCERKKHLVGAPELRLNTPAVDGNASVASAKLKPSHSGCRILLGDASQVSRRDWQSVKVENTQYTQFSFSHNKRKYLWNKLPNEDNKHDLHAAMWLSDLQLVDAHEPGAILARFSKNQSPAAKALLGKFEALTDIGTELELLGLISILGLRECQALGVRASKMPLARGPPILIHGSGVEGVVGCVR</sequence>
<dbReference type="Proteomes" id="UP000016933">
    <property type="component" value="Unassembled WGS sequence"/>
</dbReference>
<dbReference type="AlphaFoldDB" id="N1PQ94"/>
<dbReference type="OrthoDB" id="3648425at2759"/>